<evidence type="ECO:0000313" key="4">
    <source>
        <dbReference type="Proteomes" id="UP000030151"/>
    </source>
</evidence>
<dbReference type="PANTHER" id="PTHR38110">
    <property type="entry name" value="CHROMOSOME 23, WHOLE GENOME SHOTGUN SEQUENCE"/>
    <property type="match status" value="1"/>
</dbReference>
<dbReference type="HOGENOM" id="CLU_050730_0_0_1"/>
<sequence>MSKNAAWGPNQAQDEDDFIPPSLEQHTQVTRLSDQIFSADLSEELCIGSVPNGGYVGSVILRAAQEYLTPQGQPDTLKIHIQYLNRTAAGQAYLVVEEAKMGRNSSVLHISLHQHGLLESRPWLDPAASRAKGEVVAYVTNTDLDKEQGLTLTTGWIMPYEPAPADLTRLREGSDPKWKRLHIPLMGRVSSIRTLEYYFQRSGHATPSTHDYWLRCANGEPFTNISLGFVADAAAALIPEAYRQRDGSQPPKEGEIAFDQAYWYPTVTMAIEMKKKLPAGGEEWLRMRASSKAISNGRSDMEIIVFDTSGDLVALSHHVCMAVDFARNIKERTRPQEKI</sequence>
<gene>
    <name evidence="3" type="ORF">X797_000257</name>
</gene>
<accession>A0A0A1V5M0</accession>
<dbReference type="Pfam" id="PF20789">
    <property type="entry name" value="4HBT_3C"/>
    <property type="match status" value="1"/>
</dbReference>
<evidence type="ECO:0000313" key="3">
    <source>
        <dbReference type="EMBL" id="EXV05542.1"/>
    </source>
</evidence>
<feature type="domain" description="Acyl-CoA thioesterase-like C-terminal" evidence="2">
    <location>
        <begin position="180"/>
        <end position="321"/>
    </location>
</feature>
<dbReference type="InterPro" id="IPR029069">
    <property type="entry name" value="HotDog_dom_sf"/>
</dbReference>
<dbReference type="SUPFAM" id="SSF54637">
    <property type="entry name" value="Thioesterase/thiol ester dehydrase-isomerase"/>
    <property type="match status" value="1"/>
</dbReference>
<reference evidence="3 4" key="1">
    <citation type="submission" date="2014-02" db="EMBL/GenBank/DDBJ databases">
        <title>The genome sequence of the entomopathogenic fungus Metarhizium robertsii ARSEF 2575.</title>
        <authorList>
            <person name="Giuliano Garisto Donzelli B."/>
            <person name="Roe B.A."/>
            <person name="Macmil S.L."/>
            <person name="Krasnoff S.B."/>
            <person name="Gibson D.M."/>
        </authorList>
    </citation>
    <scope>NUCLEOTIDE SEQUENCE [LARGE SCALE GENOMIC DNA]</scope>
    <source>
        <strain evidence="3 4">ARSEF 2575</strain>
    </source>
</reference>
<dbReference type="InterPro" id="IPR049450">
    <property type="entry name" value="ACOT8-like_C"/>
</dbReference>
<proteinExistence type="predicted"/>
<dbReference type="OrthoDB" id="2532955at2759"/>
<dbReference type="Proteomes" id="UP000030151">
    <property type="component" value="Unassembled WGS sequence"/>
</dbReference>
<dbReference type="AlphaFoldDB" id="A0A0A1V5M0"/>
<organism evidence="3 4">
    <name type="scientific">Metarhizium robertsii</name>
    <dbReference type="NCBI Taxonomy" id="568076"/>
    <lineage>
        <taxon>Eukaryota</taxon>
        <taxon>Fungi</taxon>
        <taxon>Dikarya</taxon>
        <taxon>Ascomycota</taxon>
        <taxon>Pezizomycotina</taxon>
        <taxon>Sordariomycetes</taxon>
        <taxon>Hypocreomycetidae</taxon>
        <taxon>Hypocreales</taxon>
        <taxon>Clavicipitaceae</taxon>
        <taxon>Metarhizium</taxon>
    </lineage>
</organism>
<dbReference type="Pfam" id="PF13622">
    <property type="entry name" value="4HBT_3"/>
    <property type="match status" value="1"/>
</dbReference>
<dbReference type="InterPro" id="IPR042171">
    <property type="entry name" value="Acyl-CoA_hotdog"/>
</dbReference>
<feature type="domain" description="Acyl-CoA thioesterase-like N-terminal HotDog" evidence="1">
    <location>
        <begin position="43"/>
        <end position="118"/>
    </location>
</feature>
<dbReference type="InterPro" id="IPR049449">
    <property type="entry name" value="TesB_ACOT8-like_N"/>
</dbReference>
<dbReference type="eggNOG" id="ENOG502S4UX">
    <property type="taxonomic scope" value="Eukaryota"/>
</dbReference>
<dbReference type="PANTHER" id="PTHR38110:SF1">
    <property type="entry name" value="THIOESTERASE DOMAIN-CONTAINING PROTEIN"/>
    <property type="match status" value="1"/>
</dbReference>
<name>A0A0A1V5M0_9HYPO</name>
<evidence type="ECO:0000259" key="1">
    <source>
        <dbReference type="Pfam" id="PF13622"/>
    </source>
</evidence>
<comment type="caution">
    <text evidence="3">The sequence shown here is derived from an EMBL/GenBank/DDBJ whole genome shotgun (WGS) entry which is preliminary data.</text>
</comment>
<protein>
    <submittedName>
        <fullName evidence="3">Thioesterase family protein</fullName>
    </submittedName>
</protein>
<dbReference type="InterPro" id="IPR052389">
    <property type="entry name" value="Sec_Metab_Biosynth-Assoc"/>
</dbReference>
<evidence type="ECO:0000259" key="2">
    <source>
        <dbReference type="Pfam" id="PF20789"/>
    </source>
</evidence>
<dbReference type="EMBL" id="JELW01000001">
    <property type="protein sequence ID" value="EXV05542.1"/>
    <property type="molecule type" value="Genomic_DNA"/>
</dbReference>
<dbReference type="Gene3D" id="2.40.160.210">
    <property type="entry name" value="Acyl-CoA thioesterase, double hotdog domain"/>
    <property type="match status" value="1"/>
</dbReference>